<comment type="caution">
    <text evidence="2">The sequence shown here is derived from an EMBL/GenBank/DDBJ whole genome shotgun (WGS) entry which is preliminary data.</text>
</comment>
<evidence type="ECO:0000313" key="2">
    <source>
        <dbReference type="EMBL" id="KAF9750692.1"/>
    </source>
</evidence>
<dbReference type="AlphaFoldDB" id="A0A8H7N7U3"/>
<sequence length="116" mass="13705">MTFKWETHKPLIKRLYIDEGRTLDEIQEFMKTVHDFTPSRRSWQLHISRWGFKKQHRAEIYDEKLVARVKELWAKNFSHPEILEIVVKEGGGRSIPVISNRSGPSTSFLFASPGHW</sequence>
<organism evidence="2 3">
    <name type="scientific">Bionectria ochroleuca</name>
    <name type="common">Gliocladium roseum</name>
    <dbReference type="NCBI Taxonomy" id="29856"/>
    <lineage>
        <taxon>Eukaryota</taxon>
        <taxon>Fungi</taxon>
        <taxon>Dikarya</taxon>
        <taxon>Ascomycota</taxon>
        <taxon>Pezizomycotina</taxon>
        <taxon>Sordariomycetes</taxon>
        <taxon>Hypocreomycetidae</taxon>
        <taxon>Hypocreales</taxon>
        <taxon>Bionectriaceae</taxon>
        <taxon>Clonostachys</taxon>
    </lineage>
</organism>
<dbReference type="EMBL" id="JADCTT010000006">
    <property type="protein sequence ID" value="KAF9750692.1"/>
    <property type="molecule type" value="Genomic_DNA"/>
</dbReference>
<dbReference type="PANTHER" id="PTHR38788:SF3">
    <property type="entry name" value="CLR5 DOMAIN-CONTAINING PROTEIN"/>
    <property type="match status" value="1"/>
</dbReference>
<dbReference type="Proteomes" id="UP000616885">
    <property type="component" value="Unassembled WGS sequence"/>
</dbReference>
<evidence type="ECO:0000259" key="1">
    <source>
        <dbReference type="Pfam" id="PF14420"/>
    </source>
</evidence>
<protein>
    <recommendedName>
        <fullName evidence="1">Clr5 domain-containing protein</fullName>
    </recommendedName>
</protein>
<evidence type="ECO:0000313" key="3">
    <source>
        <dbReference type="Proteomes" id="UP000616885"/>
    </source>
</evidence>
<gene>
    <name evidence="2" type="ORF">IM811_014912</name>
</gene>
<name>A0A8H7N7U3_BIOOC</name>
<feature type="domain" description="Clr5" evidence="1">
    <location>
        <begin position="4"/>
        <end position="54"/>
    </location>
</feature>
<reference evidence="2" key="1">
    <citation type="submission" date="2020-10" db="EMBL/GenBank/DDBJ databases">
        <title>High-Quality Genome Resource of Clonostachys rosea strain S41 by Oxford Nanopore Long-Read Sequencing.</title>
        <authorList>
            <person name="Wang H."/>
        </authorList>
    </citation>
    <scope>NUCLEOTIDE SEQUENCE</scope>
    <source>
        <strain evidence="2">S41</strain>
    </source>
</reference>
<proteinExistence type="predicted"/>
<dbReference type="Pfam" id="PF14420">
    <property type="entry name" value="Clr5"/>
    <property type="match status" value="1"/>
</dbReference>
<dbReference type="InterPro" id="IPR025676">
    <property type="entry name" value="Clr5_dom"/>
</dbReference>
<accession>A0A8H7N7U3</accession>
<dbReference type="PANTHER" id="PTHR38788">
    <property type="entry name" value="CLR5 DOMAIN-CONTAINING PROTEIN"/>
    <property type="match status" value="1"/>
</dbReference>